<keyword evidence="2" id="KW-1185">Reference proteome</keyword>
<proteinExistence type="predicted"/>
<dbReference type="PANTHER" id="PTHR47326">
    <property type="entry name" value="TRANSPOSABLE ELEMENT TC3 TRANSPOSASE-LIKE PROTEIN"/>
    <property type="match status" value="1"/>
</dbReference>
<dbReference type="PANTHER" id="PTHR47326:SF1">
    <property type="entry name" value="HTH PSQ-TYPE DOMAIN-CONTAINING PROTEIN"/>
    <property type="match status" value="1"/>
</dbReference>
<protein>
    <recommendedName>
        <fullName evidence="3">Transposable element Tc3 transposase</fullName>
    </recommendedName>
</protein>
<evidence type="ECO:0000313" key="1">
    <source>
        <dbReference type="EMBL" id="CAI6346200.1"/>
    </source>
</evidence>
<dbReference type="Gene3D" id="3.30.420.10">
    <property type="entry name" value="Ribonuclease H-like superfamily/Ribonuclease H"/>
    <property type="match status" value="1"/>
</dbReference>
<dbReference type="AlphaFoldDB" id="A0AAV0VRI4"/>
<dbReference type="EMBL" id="CARXXK010000001">
    <property type="protein sequence ID" value="CAI6346200.1"/>
    <property type="molecule type" value="Genomic_DNA"/>
</dbReference>
<name>A0AAV0VRI4_9HEMI</name>
<accession>A0AAV0VRI4</accession>
<dbReference type="GO" id="GO:0003676">
    <property type="term" value="F:nucleic acid binding"/>
    <property type="evidence" value="ECO:0007669"/>
    <property type="project" value="InterPro"/>
</dbReference>
<comment type="caution">
    <text evidence="1">The sequence shown here is derived from an EMBL/GenBank/DDBJ whole genome shotgun (WGS) entry which is preliminary data.</text>
</comment>
<evidence type="ECO:0000313" key="2">
    <source>
        <dbReference type="Proteomes" id="UP001160148"/>
    </source>
</evidence>
<sequence length="301" mass="35449">MNNAEKVELVLIYGECQRLSQEGRFPDRQINQQRRRANLFDEDIELQVLAYIRANPRSSIRHVALEIRISYGDSTRRLEFIAWFNIQFHNNPLIVNHILWSDESKFTNNGIMNKQNHRYWDDTNPHWSRETNFQTVWGINVWCGLVGGKLIGPYFYDGTLNGRRYLNFLTNELPRMLEDVSLDTREHMFFQQDGAPAHNAIIVRQKLNEMFPNRWIGTYGVVPWPARSPDLTSLDFFLWGHLKTVVYADLPVNLQDLKNKIQAACEILREEQIKAATTTEFLRRLESCLEHYGGNFEQFIR</sequence>
<organism evidence="1 2">
    <name type="scientific">Macrosiphum euphorbiae</name>
    <name type="common">potato aphid</name>
    <dbReference type="NCBI Taxonomy" id="13131"/>
    <lineage>
        <taxon>Eukaryota</taxon>
        <taxon>Metazoa</taxon>
        <taxon>Ecdysozoa</taxon>
        <taxon>Arthropoda</taxon>
        <taxon>Hexapoda</taxon>
        <taxon>Insecta</taxon>
        <taxon>Pterygota</taxon>
        <taxon>Neoptera</taxon>
        <taxon>Paraneoptera</taxon>
        <taxon>Hemiptera</taxon>
        <taxon>Sternorrhyncha</taxon>
        <taxon>Aphidomorpha</taxon>
        <taxon>Aphidoidea</taxon>
        <taxon>Aphididae</taxon>
        <taxon>Macrosiphini</taxon>
        <taxon>Macrosiphum</taxon>
    </lineage>
</organism>
<dbReference type="InterPro" id="IPR036397">
    <property type="entry name" value="RNaseH_sf"/>
</dbReference>
<evidence type="ECO:0008006" key="3">
    <source>
        <dbReference type="Google" id="ProtNLM"/>
    </source>
</evidence>
<reference evidence="1 2" key="1">
    <citation type="submission" date="2023-01" db="EMBL/GenBank/DDBJ databases">
        <authorList>
            <person name="Whitehead M."/>
        </authorList>
    </citation>
    <scope>NUCLEOTIDE SEQUENCE [LARGE SCALE GENOMIC DNA]</scope>
</reference>
<gene>
    <name evidence="1" type="ORF">MEUPH1_LOCUS3135</name>
</gene>
<dbReference type="Proteomes" id="UP001160148">
    <property type="component" value="Unassembled WGS sequence"/>
</dbReference>